<comment type="caution">
    <text evidence="9">The sequence shown here is derived from an EMBL/GenBank/DDBJ whole genome shotgun (WGS) entry which is preliminary data.</text>
</comment>
<dbReference type="SUPFAM" id="SSF54211">
    <property type="entry name" value="Ribosomal protein S5 domain 2-like"/>
    <property type="match status" value="1"/>
</dbReference>
<keyword evidence="3 7" id="KW-0540">Nuclease</keyword>
<dbReference type="GO" id="GO:0030677">
    <property type="term" value="C:ribonuclease P complex"/>
    <property type="evidence" value="ECO:0007669"/>
    <property type="project" value="TreeGrafter"/>
</dbReference>
<comment type="catalytic activity">
    <reaction evidence="7">
        <text>Endonucleolytic cleavage of RNA, removing 5'-extranucleotides from tRNA precursor.</text>
        <dbReference type="EC" id="3.1.26.5"/>
    </reaction>
</comment>
<evidence type="ECO:0000256" key="1">
    <source>
        <dbReference type="ARBA" id="ARBA00002663"/>
    </source>
</evidence>
<dbReference type="HOGENOM" id="CLU_117179_4_1_11"/>
<dbReference type="OrthoDB" id="196964at2"/>
<dbReference type="NCBIfam" id="TIGR00188">
    <property type="entry name" value="rnpA"/>
    <property type="match status" value="1"/>
</dbReference>
<proteinExistence type="inferred from homology"/>
<evidence type="ECO:0000256" key="5">
    <source>
        <dbReference type="ARBA" id="ARBA00022801"/>
    </source>
</evidence>
<keyword evidence="2 7" id="KW-0819">tRNA processing</keyword>
<dbReference type="PATRIC" id="fig|888050.3.peg.857"/>
<reference evidence="9 10" key="1">
    <citation type="submission" date="2013-03" db="EMBL/GenBank/DDBJ databases">
        <title>Reference genome for the Human Microbiome Project.</title>
        <authorList>
            <person name="Aqrawi P."/>
            <person name="Ayvaz T."/>
            <person name="Bess C."/>
            <person name="Blankenburg K."/>
            <person name="Coyle M."/>
            <person name="Deng J."/>
            <person name="Forbes L."/>
            <person name="Fowler G."/>
            <person name="Francisco L."/>
            <person name="Fu Q."/>
            <person name="Gibbs R."/>
            <person name="Gross S."/>
            <person name="Gubbala S."/>
            <person name="Hale W."/>
            <person name="Hemphill L."/>
            <person name="Highlander S."/>
            <person name="Hirani K."/>
            <person name="Jackson L."/>
            <person name="Jakkamsetti A."/>
            <person name="Javaid M."/>
            <person name="Jayaseelan J.C."/>
            <person name="Jiang H."/>
            <person name="Joshi V."/>
            <person name="Korchina V."/>
            <person name="Kovar C."/>
            <person name="Lara F."/>
            <person name="Lee S."/>
            <person name="Liu Y."/>
            <person name="Mata R."/>
            <person name="Mathew T."/>
            <person name="Munidasa M."/>
            <person name="Muzny D."/>
            <person name="Nazareth L."/>
            <person name="Ngo R."/>
            <person name="Nguyen L."/>
            <person name="Nguyen N."/>
            <person name="Okwuonu G."/>
            <person name="Ongeri F."/>
            <person name="Palculict T."/>
            <person name="Patil S."/>
            <person name="Petrosino J."/>
            <person name="Pham C."/>
            <person name="Pham P."/>
            <person name="Pu L.-L."/>
            <person name="Qin X."/>
            <person name="Qu J."/>
            <person name="Reid J."/>
            <person name="Ross M."/>
            <person name="Ruth R."/>
            <person name="Saada N."/>
            <person name="San Lucas F."/>
            <person name="Santibanez J."/>
            <person name="Shang Y."/>
            <person name="Simmons D."/>
            <person name="Song X.-Z."/>
            <person name="Tang L.-Y."/>
            <person name="Thornton R."/>
            <person name="Warren J."/>
            <person name="Weissenberger G."/>
            <person name="Wilczek-Boney K."/>
            <person name="Worley K."/>
            <person name="Youmans B."/>
            <person name="Zhang J."/>
            <person name="Zhang L."/>
            <person name="Zhao Z."/>
            <person name="Zhou C."/>
            <person name="Zhu D."/>
            <person name="Zhu Y."/>
        </authorList>
    </citation>
    <scope>NUCLEOTIDE SEQUENCE [LARGE SCALE GENOMIC DNA]</scope>
    <source>
        <strain evidence="9 10">F0333</strain>
    </source>
</reference>
<keyword evidence="10" id="KW-1185">Reference proteome</keyword>
<dbReference type="PANTHER" id="PTHR33992:SF1">
    <property type="entry name" value="RIBONUCLEASE P PROTEIN COMPONENT"/>
    <property type="match status" value="1"/>
</dbReference>
<keyword evidence="6 7" id="KW-0694">RNA-binding</keyword>
<name>N6XAZ7_9ACTO</name>
<organism evidence="9 10">
    <name type="scientific">Schaalia cardiffensis F0333</name>
    <dbReference type="NCBI Taxonomy" id="888050"/>
    <lineage>
        <taxon>Bacteria</taxon>
        <taxon>Bacillati</taxon>
        <taxon>Actinomycetota</taxon>
        <taxon>Actinomycetes</taxon>
        <taxon>Actinomycetales</taxon>
        <taxon>Actinomycetaceae</taxon>
        <taxon>Schaalia</taxon>
    </lineage>
</organism>
<comment type="subunit">
    <text evidence="7">Consists of a catalytic RNA component (M1 or rnpB) and a protein subunit.</text>
</comment>
<evidence type="ECO:0000313" key="10">
    <source>
        <dbReference type="Proteomes" id="UP000013015"/>
    </source>
</evidence>
<dbReference type="eggNOG" id="COG0594">
    <property type="taxonomic scope" value="Bacteria"/>
</dbReference>
<dbReference type="InterPro" id="IPR020539">
    <property type="entry name" value="RNase_P_CS"/>
</dbReference>
<dbReference type="GO" id="GO:0000049">
    <property type="term" value="F:tRNA binding"/>
    <property type="evidence" value="ECO:0007669"/>
    <property type="project" value="UniProtKB-UniRule"/>
</dbReference>
<evidence type="ECO:0000256" key="2">
    <source>
        <dbReference type="ARBA" id="ARBA00022694"/>
    </source>
</evidence>
<keyword evidence="4 7" id="KW-0255">Endonuclease</keyword>
<dbReference type="EC" id="3.1.26.5" evidence="7 8"/>
<evidence type="ECO:0000256" key="8">
    <source>
        <dbReference type="NCBIfam" id="TIGR00188"/>
    </source>
</evidence>
<dbReference type="EMBL" id="AQHZ01000015">
    <property type="protein sequence ID" value="ENO18338.1"/>
    <property type="molecule type" value="Genomic_DNA"/>
</dbReference>
<dbReference type="Pfam" id="PF00825">
    <property type="entry name" value="Ribonuclease_P"/>
    <property type="match status" value="1"/>
</dbReference>
<dbReference type="PROSITE" id="PS00648">
    <property type="entry name" value="RIBONUCLEASE_P"/>
    <property type="match status" value="1"/>
</dbReference>
<accession>N6XAZ7</accession>
<dbReference type="Proteomes" id="UP000013015">
    <property type="component" value="Unassembled WGS sequence"/>
</dbReference>
<dbReference type="HAMAP" id="MF_00227">
    <property type="entry name" value="RNase_P"/>
    <property type="match status" value="1"/>
</dbReference>
<gene>
    <name evidence="7 9" type="primary">rnpA</name>
    <name evidence="9" type="ORF">HMPREF9004_0907</name>
</gene>
<dbReference type="RefSeq" id="WP_005962751.1">
    <property type="nucleotide sequence ID" value="NZ_CP040505.1"/>
</dbReference>
<evidence type="ECO:0000256" key="4">
    <source>
        <dbReference type="ARBA" id="ARBA00022759"/>
    </source>
</evidence>
<evidence type="ECO:0000256" key="3">
    <source>
        <dbReference type="ARBA" id="ARBA00022722"/>
    </source>
</evidence>
<dbReference type="GO" id="GO:0042781">
    <property type="term" value="F:3'-tRNA processing endoribonuclease activity"/>
    <property type="evidence" value="ECO:0007669"/>
    <property type="project" value="TreeGrafter"/>
</dbReference>
<evidence type="ECO:0000256" key="7">
    <source>
        <dbReference type="HAMAP-Rule" id="MF_00227"/>
    </source>
</evidence>
<dbReference type="Gene3D" id="3.30.230.10">
    <property type="match status" value="1"/>
</dbReference>
<dbReference type="InterPro" id="IPR020568">
    <property type="entry name" value="Ribosomal_Su5_D2-typ_SF"/>
</dbReference>
<evidence type="ECO:0000313" key="9">
    <source>
        <dbReference type="EMBL" id="ENO18338.1"/>
    </source>
</evidence>
<sequence>MLPRAHRMVDPEDFRLTFRKGARAGNPVLIVHARTDEEGNDRLVGFVVPKREIKRANGRNRVKRRLRHLMRERLDTLPEGSRVVVRASGKALELNSHQLAHHLDSALERAWKRWDSTC</sequence>
<keyword evidence="5 7" id="KW-0378">Hydrolase</keyword>
<dbReference type="InterPro" id="IPR014721">
    <property type="entry name" value="Ribsml_uS5_D2-typ_fold_subgr"/>
</dbReference>
<evidence type="ECO:0000256" key="6">
    <source>
        <dbReference type="ARBA" id="ARBA00022884"/>
    </source>
</evidence>
<comment type="similarity">
    <text evidence="7">Belongs to the RnpA family.</text>
</comment>
<dbReference type="AlphaFoldDB" id="N6XAZ7"/>
<dbReference type="InterPro" id="IPR000100">
    <property type="entry name" value="RNase_P"/>
</dbReference>
<comment type="function">
    <text evidence="1 7">RNaseP catalyzes the removal of the 5'-leader sequence from pre-tRNA to produce the mature 5'-terminus. It can also cleave other RNA substrates such as 4.5S RNA. The protein component plays an auxiliary but essential role in vivo by binding to the 5'-leader sequence and broadening the substrate specificity of the ribozyme.</text>
</comment>
<dbReference type="PANTHER" id="PTHR33992">
    <property type="entry name" value="RIBONUCLEASE P PROTEIN COMPONENT"/>
    <property type="match status" value="1"/>
</dbReference>
<dbReference type="GO" id="GO:0001682">
    <property type="term" value="P:tRNA 5'-leader removal"/>
    <property type="evidence" value="ECO:0007669"/>
    <property type="project" value="UniProtKB-UniRule"/>
</dbReference>
<dbReference type="GO" id="GO:0004526">
    <property type="term" value="F:ribonuclease P activity"/>
    <property type="evidence" value="ECO:0007669"/>
    <property type="project" value="UniProtKB-UniRule"/>
</dbReference>
<protein>
    <recommendedName>
        <fullName evidence="7 8">Ribonuclease P protein component</fullName>
        <shortName evidence="7">RNase P protein</shortName>
        <shortName evidence="7">RNaseP protein</shortName>
        <ecNumber evidence="7 8">3.1.26.5</ecNumber>
    </recommendedName>
    <alternativeName>
        <fullName evidence="7">Protein C5</fullName>
    </alternativeName>
</protein>
<dbReference type="STRING" id="888050.HMPREF9004_0907"/>